<dbReference type="RefSeq" id="WP_070068926.1">
    <property type="nucleotide sequence ID" value="NZ_MKKK01000006.1"/>
</dbReference>
<dbReference type="PANTHER" id="PTHR30399">
    <property type="entry name" value="UNCHARACTERIZED PROTEIN YGJP"/>
    <property type="match status" value="1"/>
</dbReference>
<dbReference type="Proteomes" id="UP000185895">
    <property type="component" value="Unassembled WGS sequence"/>
</dbReference>
<proteinExistence type="predicted"/>
<dbReference type="InterPro" id="IPR002725">
    <property type="entry name" value="YgjP-like_metallopeptidase"/>
</dbReference>
<dbReference type="PANTHER" id="PTHR30399:SF1">
    <property type="entry name" value="UTP PYROPHOSPHATASE"/>
    <property type="match status" value="1"/>
</dbReference>
<dbReference type="CDD" id="cd07344">
    <property type="entry name" value="M48_yhfN_like"/>
    <property type="match status" value="1"/>
</dbReference>
<accession>A0A1E7RE20</accession>
<feature type="domain" description="YgjP-like metallopeptidase" evidence="1">
    <location>
        <begin position="19"/>
        <end position="220"/>
    </location>
</feature>
<keyword evidence="3" id="KW-1185">Reference proteome</keyword>
<dbReference type="STRING" id="1262585.BJI46_08890"/>
<comment type="caution">
    <text evidence="2">The sequence shown here is derived from an EMBL/GenBank/DDBJ whole genome shotgun (WGS) entry which is preliminary data.</text>
</comment>
<gene>
    <name evidence="2" type="ORF">BJI46_08890</name>
</gene>
<evidence type="ECO:0000313" key="2">
    <source>
        <dbReference type="EMBL" id="OEY97588.1"/>
    </source>
</evidence>
<dbReference type="AlphaFoldDB" id="A0A1E7RE20"/>
<organism evidence="2 3">
    <name type="scientific">Acinetobacter qingfengensis</name>
    <dbReference type="NCBI Taxonomy" id="1262585"/>
    <lineage>
        <taxon>Bacteria</taxon>
        <taxon>Pseudomonadati</taxon>
        <taxon>Pseudomonadota</taxon>
        <taxon>Gammaproteobacteria</taxon>
        <taxon>Moraxellales</taxon>
        <taxon>Moraxellaceae</taxon>
        <taxon>Acinetobacter</taxon>
    </lineage>
</organism>
<name>A0A1E7RE20_9GAMM</name>
<dbReference type="OrthoDB" id="9811177at2"/>
<dbReference type="EMBL" id="MKKK01000006">
    <property type="protein sequence ID" value="OEY97588.1"/>
    <property type="molecule type" value="Genomic_DNA"/>
</dbReference>
<sequence>MIIDPELPAIKVAVHPRAKQLKLAVSTKGIRLTVPPFASRRQVMVFLENTKVWLKQTWLKQKTVQSDAVQPQSLPSQLHLNFGLKPVHIDYIDLDDSYFLEQPSSNRLYIHQDKAGLALTHYVIQQAKKILPQQLRQYAQRHHLAVRQIRIATPTTRWGSCSHDQNIMLHAGLMLMPRDYADYVMLHELAHIREMNHQAGFWRLLEHMYPAAKSKQREVKTFKLPVWWQSK</sequence>
<evidence type="ECO:0000313" key="3">
    <source>
        <dbReference type="Proteomes" id="UP000185895"/>
    </source>
</evidence>
<protein>
    <recommendedName>
        <fullName evidence="1">YgjP-like metallopeptidase domain-containing protein</fullName>
    </recommendedName>
</protein>
<reference evidence="2 3" key="1">
    <citation type="submission" date="2016-09" db="EMBL/GenBank/DDBJ databases">
        <authorList>
            <person name="Capua I."/>
            <person name="De Benedictis P."/>
            <person name="Joannis T."/>
            <person name="Lombin L.H."/>
            <person name="Cattoli G."/>
        </authorList>
    </citation>
    <scope>NUCLEOTIDE SEQUENCE [LARGE SCALE GENOMIC DNA]</scope>
    <source>
        <strain evidence="2 3">ANC 4671</strain>
    </source>
</reference>
<dbReference type="InterPro" id="IPR053136">
    <property type="entry name" value="UTP_pyrophosphatase-like"/>
</dbReference>
<dbReference type="Gene3D" id="3.30.2010.10">
    <property type="entry name" value="Metalloproteases ('zincins'), catalytic domain"/>
    <property type="match status" value="1"/>
</dbReference>
<evidence type="ECO:0000259" key="1">
    <source>
        <dbReference type="Pfam" id="PF01863"/>
    </source>
</evidence>
<dbReference type="Pfam" id="PF01863">
    <property type="entry name" value="YgjP-like"/>
    <property type="match status" value="1"/>
</dbReference>